<evidence type="ECO:0000313" key="3">
    <source>
        <dbReference type="Proteomes" id="UP000298416"/>
    </source>
</evidence>
<dbReference type="Proteomes" id="UP000298416">
    <property type="component" value="Unassembled WGS sequence"/>
</dbReference>
<dbReference type="Pfam" id="PF12697">
    <property type="entry name" value="Abhydrolase_6"/>
    <property type="match status" value="1"/>
</dbReference>
<evidence type="ECO:0000259" key="1">
    <source>
        <dbReference type="Pfam" id="PF12697"/>
    </source>
</evidence>
<keyword evidence="3" id="KW-1185">Reference proteome</keyword>
<dbReference type="Gene3D" id="3.40.50.1820">
    <property type="entry name" value="alpha/beta hydrolase"/>
    <property type="match status" value="1"/>
</dbReference>
<dbReference type="GO" id="GO:0016787">
    <property type="term" value="F:hydrolase activity"/>
    <property type="evidence" value="ECO:0007669"/>
    <property type="project" value="UniProtKB-ARBA"/>
</dbReference>
<protein>
    <recommendedName>
        <fullName evidence="1">AB hydrolase-1 domain-containing protein</fullName>
    </recommendedName>
</protein>
<comment type="caution">
    <text evidence="2">The sequence shown here is derived from an EMBL/GenBank/DDBJ whole genome shotgun (WGS) entry which is preliminary data.</text>
</comment>
<dbReference type="EMBL" id="PNBA02000005">
    <property type="protein sequence ID" value="KAG6424286.1"/>
    <property type="molecule type" value="Genomic_DNA"/>
</dbReference>
<proteinExistence type="predicted"/>
<dbReference type="PRINTS" id="PR00111">
    <property type="entry name" value="ABHYDROLASE"/>
</dbReference>
<evidence type="ECO:0000313" key="2">
    <source>
        <dbReference type="EMBL" id="KAG6424286.1"/>
    </source>
</evidence>
<reference evidence="2" key="2">
    <citation type="submission" date="2020-08" db="EMBL/GenBank/DDBJ databases">
        <title>Plant Genome Project.</title>
        <authorList>
            <person name="Zhang R.-G."/>
        </authorList>
    </citation>
    <scope>NUCLEOTIDE SEQUENCE</scope>
    <source>
        <strain evidence="2">Huo1</strain>
        <tissue evidence="2">Leaf</tissue>
    </source>
</reference>
<dbReference type="InterPro" id="IPR029058">
    <property type="entry name" value="AB_hydrolase_fold"/>
</dbReference>
<organism evidence="2">
    <name type="scientific">Salvia splendens</name>
    <name type="common">Scarlet sage</name>
    <dbReference type="NCBI Taxonomy" id="180675"/>
    <lineage>
        <taxon>Eukaryota</taxon>
        <taxon>Viridiplantae</taxon>
        <taxon>Streptophyta</taxon>
        <taxon>Embryophyta</taxon>
        <taxon>Tracheophyta</taxon>
        <taxon>Spermatophyta</taxon>
        <taxon>Magnoliopsida</taxon>
        <taxon>eudicotyledons</taxon>
        <taxon>Gunneridae</taxon>
        <taxon>Pentapetalae</taxon>
        <taxon>asterids</taxon>
        <taxon>lamiids</taxon>
        <taxon>Lamiales</taxon>
        <taxon>Lamiaceae</taxon>
        <taxon>Nepetoideae</taxon>
        <taxon>Mentheae</taxon>
        <taxon>Salviinae</taxon>
        <taxon>Salvia</taxon>
        <taxon>Salvia subgen. Calosphace</taxon>
        <taxon>core Calosphace</taxon>
    </lineage>
</organism>
<dbReference type="PANTHER" id="PTHR43689:SF14">
    <property type="entry name" value="LYSOPHOSPHOLIPASE BODYGUARD 4-RELATED"/>
    <property type="match status" value="1"/>
</dbReference>
<dbReference type="InterPro" id="IPR000073">
    <property type="entry name" value="AB_hydrolase_1"/>
</dbReference>
<feature type="domain" description="AB hydrolase-1" evidence="1">
    <location>
        <begin position="19"/>
        <end position="273"/>
    </location>
</feature>
<name>A0A8X9A1F8_SALSN</name>
<accession>A0A8X9A1F8</accession>
<reference evidence="2" key="1">
    <citation type="submission" date="2018-01" db="EMBL/GenBank/DDBJ databases">
        <authorList>
            <person name="Mao J.F."/>
        </authorList>
    </citation>
    <scope>NUCLEOTIDE SEQUENCE</scope>
    <source>
        <strain evidence="2">Huo1</strain>
        <tissue evidence="2">Leaf</tissue>
    </source>
</reference>
<sequence length="283" mass="32027">MKLCVAGSNLVYINVNENVIFIHGFLSSSSLWKQTVFLNLSAHLRQNYRLFAVDLLGFGRSPKPEDCLYTLRDHVEMIERSVIVPFELDSFHLVAQSMGCVIALALAALCFSKINHFGSSCESSSSSYTWKIVSAALEAKPLSRSLNFLLRVKMLLHKLSSALLQGVLWEWILMLVTRRRDLHFLMTDVTRHTHHSAWHMMHNVVCGGARFLDGYLEVLRAAGARILVVQGRKDEVAPAECSLNLMMKDPEIKLQIIPNSDHSSVILGRAKEFTRDLERFWAS</sequence>
<gene>
    <name evidence="2" type="ORF">SASPL_114701</name>
</gene>
<dbReference type="SUPFAM" id="SSF53474">
    <property type="entry name" value="alpha/beta-Hydrolases"/>
    <property type="match status" value="1"/>
</dbReference>
<dbReference type="AlphaFoldDB" id="A0A8X9A1F8"/>
<dbReference type="PANTHER" id="PTHR43689">
    <property type="entry name" value="HYDROLASE"/>
    <property type="match status" value="1"/>
</dbReference>